<dbReference type="KEGG" id="git:C6V83_03265"/>
<sequence>MTADSGEGGQSGDEGAAGEGPRNYLVTGAASGMGAQVARRLRAAGHEVIGVDRDDADVVADLSGPDGRRRAVVEARERCSGVLHGAVFAAGMGPARGAERTLLEVNVLGVTELLSELRPALAAAGKAKVVVFGSNSTTSTPLVPRRAIRLAQRGDTAAAARVLRRRGRLAPPLAYATSKLAVSRWCREQAVSAEWAGSGIALNVLAPGPVLTPLLRGQLNSATGSQVRSFPVPARECGTPEQLAEWTLTMLSPAADFMIGSVVTVDGGTEALLRPRDWPSRLPVRELPRMLWTMARAPGRGQVADYSGV</sequence>
<dbReference type="Proteomes" id="UP000239814">
    <property type="component" value="Chromosome"/>
</dbReference>
<reference evidence="4 5" key="1">
    <citation type="submission" date="2018-03" db="EMBL/GenBank/DDBJ databases">
        <title>Characteristics and genome of n-alkane degrading marine bacteria Gordonia iterans isolated from crude oil contaminated in Tae-an, South Korea.</title>
        <authorList>
            <person name="Lee S.-S."/>
            <person name="Kim H."/>
        </authorList>
    </citation>
    <scope>NUCLEOTIDE SEQUENCE [LARGE SCALE GENOMIC DNA]</scope>
    <source>
        <strain evidence="4 5">Co17</strain>
    </source>
</reference>
<evidence type="ECO:0000256" key="2">
    <source>
        <dbReference type="ARBA" id="ARBA00023002"/>
    </source>
</evidence>
<comment type="similarity">
    <text evidence="1">Belongs to the short-chain dehydrogenases/reductases (SDR) family.</text>
</comment>
<dbReference type="PANTHER" id="PTHR43008">
    <property type="entry name" value="BENZIL REDUCTASE"/>
    <property type="match status" value="1"/>
</dbReference>
<feature type="compositionally biased region" description="Gly residues" evidence="3">
    <location>
        <begin position="1"/>
        <end position="18"/>
    </location>
</feature>
<dbReference type="Pfam" id="PF13561">
    <property type="entry name" value="adh_short_C2"/>
    <property type="match status" value="1"/>
</dbReference>
<dbReference type="EMBL" id="CP027433">
    <property type="protein sequence ID" value="AVL99447.1"/>
    <property type="molecule type" value="Genomic_DNA"/>
</dbReference>
<dbReference type="PRINTS" id="PR00081">
    <property type="entry name" value="GDHRDH"/>
</dbReference>
<gene>
    <name evidence="4" type="ORF">C6V83_03265</name>
</gene>
<dbReference type="SUPFAM" id="SSF51735">
    <property type="entry name" value="NAD(P)-binding Rossmann-fold domains"/>
    <property type="match status" value="1"/>
</dbReference>
<keyword evidence="5" id="KW-1185">Reference proteome</keyword>
<proteinExistence type="inferred from homology"/>
<organism evidence="4 5">
    <name type="scientific">Gordonia iterans</name>
    <dbReference type="NCBI Taxonomy" id="1004901"/>
    <lineage>
        <taxon>Bacteria</taxon>
        <taxon>Bacillati</taxon>
        <taxon>Actinomycetota</taxon>
        <taxon>Actinomycetes</taxon>
        <taxon>Mycobacteriales</taxon>
        <taxon>Gordoniaceae</taxon>
        <taxon>Gordonia</taxon>
    </lineage>
</organism>
<dbReference type="PANTHER" id="PTHR43008:SF4">
    <property type="entry name" value="CHAIN DEHYDROGENASE, PUTATIVE (AFU_ORTHOLOGUE AFUA_4G08710)-RELATED"/>
    <property type="match status" value="1"/>
</dbReference>
<evidence type="ECO:0000313" key="4">
    <source>
        <dbReference type="EMBL" id="AVL99447.1"/>
    </source>
</evidence>
<dbReference type="Gene3D" id="3.40.50.720">
    <property type="entry name" value="NAD(P)-binding Rossmann-like Domain"/>
    <property type="match status" value="1"/>
</dbReference>
<evidence type="ECO:0000256" key="3">
    <source>
        <dbReference type="SAM" id="MobiDB-lite"/>
    </source>
</evidence>
<dbReference type="RefSeq" id="WP_105941182.1">
    <property type="nucleotide sequence ID" value="NZ_CP027433.1"/>
</dbReference>
<name>A0A2S0KCN4_9ACTN</name>
<protein>
    <submittedName>
        <fullName evidence="4">NAD-dependent epimerase</fullName>
    </submittedName>
</protein>
<accession>A0A2S0KCN4</accession>
<dbReference type="GO" id="GO:0050664">
    <property type="term" value="F:oxidoreductase activity, acting on NAD(P)H, oxygen as acceptor"/>
    <property type="evidence" value="ECO:0007669"/>
    <property type="project" value="TreeGrafter"/>
</dbReference>
<dbReference type="AlphaFoldDB" id="A0A2S0KCN4"/>
<evidence type="ECO:0000256" key="1">
    <source>
        <dbReference type="ARBA" id="ARBA00006484"/>
    </source>
</evidence>
<dbReference type="OrthoDB" id="3676637at2"/>
<dbReference type="InterPro" id="IPR036291">
    <property type="entry name" value="NAD(P)-bd_dom_sf"/>
</dbReference>
<dbReference type="InterPro" id="IPR002347">
    <property type="entry name" value="SDR_fam"/>
</dbReference>
<keyword evidence="2" id="KW-0560">Oxidoreductase</keyword>
<feature type="region of interest" description="Disordered" evidence="3">
    <location>
        <begin position="1"/>
        <end position="23"/>
    </location>
</feature>
<evidence type="ECO:0000313" key="5">
    <source>
        <dbReference type="Proteomes" id="UP000239814"/>
    </source>
</evidence>